<accession>A0A2X0KZ76</accession>
<organism evidence="2 3">
    <name type="scientific">Microbotryum saponariae</name>
    <dbReference type="NCBI Taxonomy" id="289078"/>
    <lineage>
        <taxon>Eukaryota</taxon>
        <taxon>Fungi</taxon>
        <taxon>Dikarya</taxon>
        <taxon>Basidiomycota</taxon>
        <taxon>Pucciniomycotina</taxon>
        <taxon>Microbotryomycetes</taxon>
        <taxon>Microbotryales</taxon>
        <taxon>Microbotryaceae</taxon>
        <taxon>Microbotryum</taxon>
    </lineage>
</organism>
<reference evidence="3" key="1">
    <citation type="submission" date="2016-10" db="EMBL/GenBank/DDBJ databases">
        <authorList>
            <person name="Jeantristanb JTB J.-T."/>
            <person name="Ricardo R."/>
        </authorList>
    </citation>
    <scope>NUCLEOTIDE SEQUENCE [LARGE SCALE GENOMIC DNA]</scope>
</reference>
<evidence type="ECO:0000256" key="1">
    <source>
        <dbReference type="SAM" id="MobiDB-lite"/>
    </source>
</evidence>
<dbReference type="AlphaFoldDB" id="A0A2X0KZ76"/>
<dbReference type="OrthoDB" id="2537695at2759"/>
<evidence type="ECO:0000313" key="2">
    <source>
        <dbReference type="EMBL" id="SCZ97276.1"/>
    </source>
</evidence>
<gene>
    <name evidence="2" type="ORF">BZ3500_MVSOF-1268-A1-R1_CHR4-2G07104</name>
</gene>
<dbReference type="EMBL" id="FMWP01000092">
    <property type="protein sequence ID" value="SCZ97276.1"/>
    <property type="molecule type" value="Genomic_DNA"/>
</dbReference>
<proteinExistence type="predicted"/>
<name>A0A2X0KZ76_9BASI</name>
<sequence length="325" mass="35753">MLVHAILFSHHVEGTSFHNAEMFSIIRDNAELFSAGDYSIRSATTNRYLTFRRKDRVGLVLQDDYATVRMEQDAQYGKSGDTEGLWFGTVISGCGMCGSSQYGYPGGQGKIIAMAAYSCRAGEPGQAGGEKPPIPIAKRELGVSRGGEAPFYTMILIMAADFLESFTELFHLVKCSKSWTADGIIGNPIELEGQGTQETPTRRRSLYEGPTEPVARHRDGTTTRQRHRRTFGSSTSANGTRDVVIGKKRLERRELKSGCYCIIGEDHLLDQTTRAVVDKQLKTYDTFVDVAMADLNCSDHGQQWIVEQASEGSPSSNAQCAKESP</sequence>
<protein>
    <submittedName>
        <fullName evidence="2">BZ3500_MvSof-1268-A1-R1_Chr4-2g07104 protein</fullName>
    </submittedName>
</protein>
<dbReference type="Proteomes" id="UP000249723">
    <property type="component" value="Unassembled WGS sequence"/>
</dbReference>
<feature type="region of interest" description="Disordered" evidence="1">
    <location>
        <begin position="190"/>
        <end position="238"/>
    </location>
</feature>
<keyword evidence="3" id="KW-1185">Reference proteome</keyword>
<evidence type="ECO:0000313" key="3">
    <source>
        <dbReference type="Proteomes" id="UP000249723"/>
    </source>
</evidence>